<comment type="pathway">
    <text evidence="5">Quinol/quinone metabolism; menaquinone biosynthesis.</text>
</comment>
<dbReference type="Pfam" id="PF13193">
    <property type="entry name" value="AMP-binding_C"/>
    <property type="match status" value="1"/>
</dbReference>
<evidence type="ECO:0000256" key="2">
    <source>
        <dbReference type="ARBA" id="ARBA00022598"/>
    </source>
</evidence>
<feature type="domain" description="AMP-dependent synthetase/ligase" evidence="6">
    <location>
        <begin position="9"/>
        <end position="353"/>
    </location>
</feature>
<dbReference type="Proteomes" id="UP000831787">
    <property type="component" value="Chromosome"/>
</dbReference>
<keyword evidence="1 5" id="KW-0474">Menaquinone biosynthesis</keyword>
<dbReference type="PANTHER" id="PTHR43201">
    <property type="entry name" value="ACYL-COA SYNTHETASE"/>
    <property type="match status" value="1"/>
</dbReference>
<comment type="catalytic activity">
    <reaction evidence="5">
        <text>2-succinylbenzoate + ATP + CoA = 2-succinylbenzoyl-CoA + AMP + diphosphate</text>
        <dbReference type="Rhea" id="RHEA:17009"/>
        <dbReference type="ChEBI" id="CHEBI:18325"/>
        <dbReference type="ChEBI" id="CHEBI:30616"/>
        <dbReference type="ChEBI" id="CHEBI:33019"/>
        <dbReference type="ChEBI" id="CHEBI:57287"/>
        <dbReference type="ChEBI" id="CHEBI:57364"/>
        <dbReference type="ChEBI" id="CHEBI:456215"/>
        <dbReference type="EC" id="6.2.1.26"/>
    </reaction>
</comment>
<comment type="function">
    <text evidence="5">Converts 2-succinylbenzoate (OSB) to 2-succinylbenzoyl-CoA (OSB-CoA).</text>
</comment>
<dbReference type="EC" id="6.2.1.26" evidence="5"/>
<dbReference type="RefSeq" id="WP_244713095.1">
    <property type="nucleotide sequence ID" value="NZ_CP095073.1"/>
</dbReference>
<accession>A0ABY4EQW7</accession>
<evidence type="ECO:0000256" key="4">
    <source>
        <dbReference type="ARBA" id="ARBA00022840"/>
    </source>
</evidence>
<keyword evidence="2 5" id="KW-0436">Ligase</keyword>
<evidence type="ECO:0000259" key="6">
    <source>
        <dbReference type="Pfam" id="PF00501"/>
    </source>
</evidence>
<dbReference type="InterPro" id="IPR042099">
    <property type="entry name" value="ANL_N_sf"/>
</dbReference>
<evidence type="ECO:0000259" key="7">
    <source>
        <dbReference type="Pfam" id="PF13193"/>
    </source>
</evidence>
<dbReference type="Pfam" id="PF00501">
    <property type="entry name" value="AMP-binding"/>
    <property type="match status" value="1"/>
</dbReference>
<dbReference type="HAMAP" id="MF_00731">
    <property type="entry name" value="MenE"/>
    <property type="match status" value="1"/>
</dbReference>
<dbReference type="InterPro" id="IPR020845">
    <property type="entry name" value="AMP-binding_CS"/>
</dbReference>
<evidence type="ECO:0000256" key="3">
    <source>
        <dbReference type="ARBA" id="ARBA00022741"/>
    </source>
</evidence>
<keyword evidence="3 5" id="KW-0547">Nucleotide-binding</keyword>
<dbReference type="PANTHER" id="PTHR43201:SF5">
    <property type="entry name" value="MEDIUM-CHAIN ACYL-COA LIGASE ACSF2, MITOCHONDRIAL"/>
    <property type="match status" value="1"/>
</dbReference>
<dbReference type="EMBL" id="CP095073">
    <property type="protein sequence ID" value="UOQ46082.1"/>
    <property type="molecule type" value="Genomic_DNA"/>
</dbReference>
<comment type="similarity">
    <text evidence="5">Belongs to the ATP-dependent AMP-binding enzyme family. MenE subfamily.</text>
</comment>
<dbReference type="Gene3D" id="3.30.300.30">
    <property type="match status" value="1"/>
</dbReference>
<dbReference type="InterPro" id="IPR000873">
    <property type="entry name" value="AMP-dep_synth/lig_dom"/>
</dbReference>
<organism evidence="8 9">
    <name type="scientific">Halobacillus salinarum</name>
    <dbReference type="NCBI Taxonomy" id="2932257"/>
    <lineage>
        <taxon>Bacteria</taxon>
        <taxon>Bacillati</taxon>
        <taxon>Bacillota</taxon>
        <taxon>Bacilli</taxon>
        <taxon>Bacillales</taxon>
        <taxon>Bacillaceae</taxon>
        <taxon>Halobacillus</taxon>
    </lineage>
</organism>
<proteinExistence type="inferred from homology"/>
<dbReference type="Gene3D" id="3.40.50.12780">
    <property type="entry name" value="N-terminal domain of ligase-like"/>
    <property type="match status" value="1"/>
</dbReference>
<comment type="pathway">
    <text evidence="5">Quinol/quinone metabolism; 1,4-dihydroxy-2-naphthoate biosynthesis; 1,4-dihydroxy-2-naphthoate from chorismate: step 5/7.</text>
</comment>
<dbReference type="InterPro" id="IPR025110">
    <property type="entry name" value="AMP-bd_C"/>
</dbReference>
<evidence type="ECO:0000313" key="8">
    <source>
        <dbReference type="EMBL" id="UOQ46082.1"/>
    </source>
</evidence>
<dbReference type="SUPFAM" id="SSF56801">
    <property type="entry name" value="Acetyl-CoA synthetase-like"/>
    <property type="match status" value="1"/>
</dbReference>
<dbReference type="PROSITE" id="PS00455">
    <property type="entry name" value="AMP_BINDING"/>
    <property type="match status" value="1"/>
</dbReference>
<feature type="domain" description="AMP-binding enzyme C-terminal" evidence="7">
    <location>
        <begin position="398"/>
        <end position="473"/>
    </location>
</feature>
<evidence type="ECO:0000256" key="5">
    <source>
        <dbReference type="HAMAP-Rule" id="MF_00731"/>
    </source>
</evidence>
<dbReference type="InterPro" id="IPR045851">
    <property type="entry name" value="AMP-bd_C_sf"/>
</dbReference>
<dbReference type="NCBIfam" id="NF002966">
    <property type="entry name" value="PRK03640.1"/>
    <property type="match status" value="1"/>
</dbReference>
<keyword evidence="4 5" id="KW-0067">ATP-binding</keyword>
<evidence type="ECO:0000313" key="9">
    <source>
        <dbReference type="Proteomes" id="UP000831787"/>
    </source>
</evidence>
<gene>
    <name evidence="5" type="primary">menE</name>
    <name evidence="8" type="ORF">MUN89_09275</name>
</gene>
<evidence type="ECO:0000256" key="1">
    <source>
        <dbReference type="ARBA" id="ARBA00022428"/>
    </source>
</evidence>
<keyword evidence="9" id="KW-1185">Reference proteome</keyword>
<protein>
    <recommendedName>
        <fullName evidence="5">2-succinylbenzoate--CoA ligase</fullName>
        <ecNumber evidence="5">6.2.1.26</ecNumber>
    </recommendedName>
    <alternativeName>
        <fullName evidence="5">o-succinylbenzoyl-CoA synthetase</fullName>
        <shortName evidence="5">OSB-CoA synthetase</shortName>
    </alternativeName>
</protein>
<sequence length="490" mass="54062">MGQTIPHWLEKQNDLNPDKTAIEFAGGGRLTFAELREESRRLAGGMLLQGIQRGDHIALLVSNQLSTPLFIHALSYIGAVGVLLNTRLTAEELAYQLDDADVKKLIADKEHLEKGIKAADLTSLGADDVYSSSRFPKVEEASDLNTSLDFSDPYTMIYTSGTTGQPKAVIHTYGNHWFSAVASALNLGIEAKDKWLLCLPVFHVGGFSILMKNVIYGMPIVLFNNFDAGKINDQIMENGVTIISVVTVMLQRLLKDLGRGSYPESFRGMLLGGGPAPEPLLYEAYEKNISVFQSYGMTETSSQICTLSPGEAFRKIGSAGKALSPAELKIDQSEPGRIGEILVKGPMVSEGYYKKQKRENEFLKTGDLGYMDKEGFLYVVDRVKDMIISGGENIYPAEIESVLTGIEGVQEAGVTGIKDDEWGEVPAAFLVLENNMPLDIEKIKAYCREKLAGYKVPHVFYILEELPRNASNKILRRKLLETYERNNEGA</sequence>
<dbReference type="GO" id="GO:0008756">
    <property type="term" value="F:o-succinylbenzoate-CoA ligase activity"/>
    <property type="evidence" value="ECO:0007669"/>
    <property type="project" value="UniProtKB-EC"/>
</dbReference>
<reference evidence="8 9" key="1">
    <citation type="submission" date="2022-04" db="EMBL/GenBank/DDBJ databases">
        <title>Halobacillus sp. isolated from saltern.</title>
        <authorList>
            <person name="Won M."/>
            <person name="Lee C.-M."/>
            <person name="Woen H.-Y."/>
            <person name="Kwon S.-W."/>
        </authorList>
    </citation>
    <scope>NUCLEOTIDE SEQUENCE [LARGE SCALE GENOMIC DNA]</scope>
    <source>
        <strain evidence="8 9">SSBR10-3</strain>
    </source>
</reference>
<dbReference type="InterPro" id="IPR010192">
    <property type="entry name" value="MenE"/>
</dbReference>
<dbReference type="NCBIfam" id="TIGR01923">
    <property type="entry name" value="menE"/>
    <property type="match status" value="1"/>
</dbReference>
<name>A0ABY4EQW7_9BACI</name>